<feature type="non-terminal residue" evidence="11">
    <location>
        <position position="1"/>
    </location>
</feature>
<dbReference type="GO" id="GO:0006429">
    <property type="term" value="P:leucyl-tRNA aminoacylation"/>
    <property type="evidence" value="ECO:0007669"/>
    <property type="project" value="InterPro"/>
</dbReference>
<evidence type="ECO:0000259" key="10">
    <source>
        <dbReference type="Pfam" id="PF13603"/>
    </source>
</evidence>
<dbReference type="Gene3D" id="3.90.740.10">
    <property type="entry name" value="Valyl/Leucyl/Isoleucyl-tRNA synthetase, editing domain"/>
    <property type="match status" value="2"/>
</dbReference>
<evidence type="ECO:0000313" key="12">
    <source>
        <dbReference type="Proteomes" id="UP001153678"/>
    </source>
</evidence>
<dbReference type="SUPFAM" id="SSF50677">
    <property type="entry name" value="ValRS/IleRS/LeuRS editing domain"/>
    <property type="match status" value="1"/>
</dbReference>
<evidence type="ECO:0000313" key="11">
    <source>
        <dbReference type="EMBL" id="CAI2196797.1"/>
    </source>
</evidence>
<dbReference type="InterPro" id="IPR002302">
    <property type="entry name" value="Leu-tRNA-ligase"/>
</dbReference>
<gene>
    <name evidence="11" type="ORF">FWILDA_LOCUS17757</name>
</gene>
<dbReference type="InterPro" id="IPR025709">
    <property type="entry name" value="Leu_tRNA-synth_edit"/>
</dbReference>
<proteinExistence type="inferred from homology"/>
<name>A0A9W4T996_9GLOM</name>
<comment type="similarity">
    <text evidence="1 8">Belongs to the class-I aminoacyl-tRNA synthetase family.</text>
</comment>
<keyword evidence="3 8" id="KW-0436">Ligase</keyword>
<dbReference type="PANTHER" id="PTHR43740">
    <property type="entry name" value="LEUCYL-TRNA SYNTHETASE"/>
    <property type="match status" value="1"/>
</dbReference>
<dbReference type="InterPro" id="IPR009008">
    <property type="entry name" value="Val/Leu/Ile-tRNA-synth_edit"/>
</dbReference>
<keyword evidence="7 8" id="KW-0030">Aminoacyl-tRNA synthetase</keyword>
<dbReference type="SUPFAM" id="SSF52374">
    <property type="entry name" value="Nucleotidylyl transferase"/>
    <property type="match status" value="1"/>
</dbReference>
<feature type="domain" description="Methionyl/Leucyl tRNA synthetase" evidence="9">
    <location>
        <begin position="102"/>
        <end position="179"/>
    </location>
</feature>
<evidence type="ECO:0000256" key="6">
    <source>
        <dbReference type="ARBA" id="ARBA00022917"/>
    </source>
</evidence>
<dbReference type="EC" id="6.1.1.4" evidence="2"/>
<dbReference type="Pfam" id="PF09334">
    <property type="entry name" value="tRNA-synt_1g"/>
    <property type="match status" value="1"/>
</dbReference>
<dbReference type="AlphaFoldDB" id="A0A9W4T996"/>
<dbReference type="Pfam" id="PF13603">
    <property type="entry name" value="tRNA-synt_1_2"/>
    <property type="match status" value="1"/>
</dbReference>
<accession>A0A9W4T996</accession>
<dbReference type="Gene3D" id="3.40.50.620">
    <property type="entry name" value="HUPs"/>
    <property type="match status" value="1"/>
</dbReference>
<feature type="non-terminal residue" evidence="11">
    <location>
        <position position="392"/>
    </location>
</feature>
<dbReference type="GO" id="GO:0004823">
    <property type="term" value="F:leucine-tRNA ligase activity"/>
    <property type="evidence" value="ECO:0007669"/>
    <property type="project" value="UniProtKB-EC"/>
</dbReference>
<evidence type="ECO:0000256" key="1">
    <source>
        <dbReference type="ARBA" id="ARBA00005594"/>
    </source>
</evidence>
<sequence>EAQRLTQLEMFPPELDVSTVRELEASLNNQTNLTPEEQQQSDYLRNLQQNTLRNAENNYRSRYGALNEDGSDKGKGMGGGVIFLLAIGGIALVADKNKPKKYILAMFPYPSGSGLHVGHIRNYTIADALARFYRLKGYNVLMPIGWDAFGLPAEQYAIQTNNHPATFTQKNIENFKQQLLRLAEYKEIPVYWCEKLGTVLANEEIKNVESEKVSELLDKHLVVTVFTKSPQTLYGVTALALSVNHPFVDQITSFDRKSKDKESKEICGEFTGSYCQHPLTNEKLPIWVTNFVVDEYGTGAVMINAFALEIFSYQEIPKLASEKELKQNRQIDYDFASKYNLPIKKIFQINNQEQKPTGYFINSPLINNLDDKEKAIEVINQHLEKEKKGQMG</sequence>
<comment type="caution">
    <text evidence="11">The sequence shown here is derived from an EMBL/GenBank/DDBJ whole genome shotgun (WGS) entry which is preliminary data.</text>
</comment>
<reference evidence="11" key="1">
    <citation type="submission" date="2022-08" db="EMBL/GenBank/DDBJ databases">
        <authorList>
            <person name="Kallberg Y."/>
            <person name="Tangrot J."/>
            <person name="Rosling A."/>
        </authorList>
    </citation>
    <scope>NUCLEOTIDE SEQUENCE</scope>
    <source>
        <strain evidence="11">Wild A</strain>
    </source>
</reference>
<organism evidence="11 12">
    <name type="scientific">Funneliformis geosporum</name>
    <dbReference type="NCBI Taxonomy" id="1117311"/>
    <lineage>
        <taxon>Eukaryota</taxon>
        <taxon>Fungi</taxon>
        <taxon>Fungi incertae sedis</taxon>
        <taxon>Mucoromycota</taxon>
        <taxon>Glomeromycotina</taxon>
        <taxon>Glomeromycetes</taxon>
        <taxon>Glomerales</taxon>
        <taxon>Glomeraceae</taxon>
        <taxon>Funneliformis</taxon>
    </lineage>
</organism>
<evidence type="ECO:0000256" key="8">
    <source>
        <dbReference type="RuleBase" id="RU363039"/>
    </source>
</evidence>
<evidence type="ECO:0000256" key="2">
    <source>
        <dbReference type="ARBA" id="ARBA00013164"/>
    </source>
</evidence>
<evidence type="ECO:0000256" key="4">
    <source>
        <dbReference type="ARBA" id="ARBA00022741"/>
    </source>
</evidence>
<dbReference type="GO" id="GO:0005524">
    <property type="term" value="F:ATP binding"/>
    <property type="evidence" value="ECO:0007669"/>
    <property type="project" value="UniProtKB-KW"/>
</dbReference>
<keyword evidence="4 8" id="KW-0547">Nucleotide-binding</keyword>
<keyword evidence="6 8" id="KW-0648">Protein biosynthesis</keyword>
<dbReference type="OrthoDB" id="15954at2759"/>
<dbReference type="PANTHER" id="PTHR43740:SF2">
    <property type="entry name" value="LEUCINE--TRNA LIGASE, MITOCHONDRIAL"/>
    <property type="match status" value="1"/>
</dbReference>
<dbReference type="GO" id="GO:0002161">
    <property type="term" value="F:aminoacyl-tRNA deacylase activity"/>
    <property type="evidence" value="ECO:0007669"/>
    <property type="project" value="InterPro"/>
</dbReference>
<keyword evidence="5 8" id="KW-0067">ATP-binding</keyword>
<feature type="domain" description="Leucyl-tRNA synthetase editing" evidence="10">
    <location>
        <begin position="219"/>
        <end position="302"/>
    </location>
</feature>
<dbReference type="InterPro" id="IPR015413">
    <property type="entry name" value="Methionyl/Leucyl_tRNA_Synth"/>
</dbReference>
<evidence type="ECO:0000256" key="3">
    <source>
        <dbReference type="ARBA" id="ARBA00022598"/>
    </source>
</evidence>
<protein>
    <recommendedName>
        <fullName evidence="2">leucine--tRNA ligase</fullName>
        <ecNumber evidence="2">6.1.1.4</ecNumber>
    </recommendedName>
</protein>
<dbReference type="Proteomes" id="UP001153678">
    <property type="component" value="Unassembled WGS sequence"/>
</dbReference>
<evidence type="ECO:0000256" key="7">
    <source>
        <dbReference type="ARBA" id="ARBA00023146"/>
    </source>
</evidence>
<evidence type="ECO:0000259" key="9">
    <source>
        <dbReference type="Pfam" id="PF09334"/>
    </source>
</evidence>
<dbReference type="InterPro" id="IPR014729">
    <property type="entry name" value="Rossmann-like_a/b/a_fold"/>
</dbReference>
<dbReference type="EMBL" id="CAMKVN010014986">
    <property type="protein sequence ID" value="CAI2196797.1"/>
    <property type="molecule type" value="Genomic_DNA"/>
</dbReference>
<evidence type="ECO:0000256" key="5">
    <source>
        <dbReference type="ARBA" id="ARBA00022840"/>
    </source>
</evidence>
<keyword evidence="12" id="KW-1185">Reference proteome</keyword>